<keyword evidence="1" id="KW-1133">Transmembrane helix</keyword>
<organism evidence="2 3">
    <name type="scientific">Paragonimus skrjabini miyazakii</name>
    <dbReference type="NCBI Taxonomy" id="59628"/>
    <lineage>
        <taxon>Eukaryota</taxon>
        <taxon>Metazoa</taxon>
        <taxon>Spiralia</taxon>
        <taxon>Lophotrochozoa</taxon>
        <taxon>Platyhelminthes</taxon>
        <taxon>Trematoda</taxon>
        <taxon>Digenea</taxon>
        <taxon>Plagiorchiida</taxon>
        <taxon>Troglotremata</taxon>
        <taxon>Troglotrematidae</taxon>
        <taxon>Paragonimus</taxon>
    </lineage>
</organism>
<keyword evidence="3" id="KW-1185">Reference proteome</keyword>
<sequence>MTFNKTMQPVLASRTAIPSIQLIVLILTVVNLTTMLTVILRMNNKPQNCKPRIAQYTTLIGGAILWFLALIYFISLVLFLFSLTVENFHKDPKLLGVRSVWPSKIYDMTFETLGTMFRIACGANIILFLSSMAFLMNSSLFGRPTFEKKTIQRIKL</sequence>
<keyword evidence="1" id="KW-0812">Transmembrane</keyword>
<dbReference type="Proteomes" id="UP000822476">
    <property type="component" value="Unassembled WGS sequence"/>
</dbReference>
<evidence type="ECO:0000313" key="2">
    <source>
        <dbReference type="EMBL" id="KAF7257441.1"/>
    </source>
</evidence>
<protein>
    <submittedName>
        <fullName evidence="2">Uncharacterized protein</fullName>
    </submittedName>
</protein>
<feature type="transmembrane region" description="Helical" evidence="1">
    <location>
        <begin position="63"/>
        <end position="85"/>
    </location>
</feature>
<feature type="transmembrane region" description="Helical" evidence="1">
    <location>
        <begin position="116"/>
        <end position="136"/>
    </location>
</feature>
<keyword evidence="1" id="KW-0472">Membrane</keyword>
<accession>A0A8S9YWU1</accession>
<dbReference type="EMBL" id="JTDE01002385">
    <property type="protein sequence ID" value="KAF7257441.1"/>
    <property type="molecule type" value="Genomic_DNA"/>
</dbReference>
<evidence type="ECO:0000313" key="3">
    <source>
        <dbReference type="Proteomes" id="UP000822476"/>
    </source>
</evidence>
<dbReference type="OrthoDB" id="6241679at2759"/>
<name>A0A8S9YWU1_9TREM</name>
<comment type="caution">
    <text evidence="2">The sequence shown here is derived from an EMBL/GenBank/DDBJ whole genome shotgun (WGS) entry which is preliminary data.</text>
</comment>
<feature type="transmembrane region" description="Helical" evidence="1">
    <location>
        <begin position="20"/>
        <end position="42"/>
    </location>
</feature>
<proteinExistence type="predicted"/>
<dbReference type="AlphaFoldDB" id="A0A8S9YWU1"/>
<reference evidence="2" key="1">
    <citation type="submission" date="2019-07" db="EMBL/GenBank/DDBJ databases">
        <title>Annotation for the trematode Paragonimus miyazaki's.</title>
        <authorList>
            <person name="Choi Y.-J."/>
        </authorList>
    </citation>
    <scope>NUCLEOTIDE SEQUENCE</scope>
    <source>
        <strain evidence="2">Japan</strain>
    </source>
</reference>
<gene>
    <name evidence="2" type="ORF">EG68_07684</name>
</gene>
<evidence type="ECO:0000256" key="1">
    <source>
        <dbReference type="SAM" id="Phobius"/>
    </source>
</evidence>